<dbReference type="EMBL" id="CAADFY010000078">
    <property type="protein sequence ID" value="VFK56007.1"/>
    <property type="molecule type" value="Genomic_DNA"/>
</dbReference>
<dbReference type="SUPFAM" id="SSF53300">
    <property type="entry name" value="vWA-like"/>
    <property type="match status" value="1"/>
</dbReference>
<feature type="transmembrane region" description="Helical" evidence="2">
    <location>
        <begin position="12"/>
        <end position="32"/>
    </location>
</feature>
<dbReference type="AlphaFoldDB" id="A0A450ZQF1"/>
<accession>A0A450ZQF1</accession>
<reference evidence="3" key="1">
    <citation type="submission" date="2019-02" db="EMBL/GenBank/DDBJ databases">
        <authorList>
            <person name="Gruber-Vodicka R. H."/>
            <person name="Seah K. B. B."/>
        </authorList>
    </citation>
    <scope>NUCLEOTIDE SEQUENCE</scope>
    <source>
        <strain evidence="4">BECK_BY1</strain>
        <strain evidence="5">BECK_BY2</strain>
        <strain evidence="3">BECK_BY3</strain>
    </source>
</reference>
<proteinExistence type="predicted"/>
<organism evidence="3">
    <name type="scientific">Candidatus Kentrum sp. TUN</name>
    <dbReference type="NCBI Taxonomy" id="2126343"/>
    <lineage>
        <taxon>Bacteria</taxon>
        <taxon>Pseudomonadati</taxon>
        <taxon>Pseudomonadota</taxon>
        <taxon>Gammaproteobacteria</taxon>
        <taxon>Candidatus Kentrum</taxon>
    </lineage>
</organism>
<keyword evidence="1" id="KW-0175">Coiled coil</keyword>
<evidence type="ECO:0000256" key="1">
    <source>
        <dbReference type="SAM" id="Coils"/>
    </source>
</evidence>
<sequence>MRKHRKSEGFNLAFLDIMSCGLGAVVLVFMLVKHNVDTAVIETEPLTIELQRLRQKEEELQRTLDALRDTAKSEAHKIAELRAEVSQLENTLSRKESSLVRKKDRLAALKNDIKNMPVAKKEDVIQDDSGGEENYLMGLKVEGDRIAVFLDSSASMTDEKLIDIIRRKGGTQSEKQKGPKWVRTKKVVRWLLARVPKTSRVAVVHFNDATGTLGGTGWLNVRDPAVLSAVYGDLDKIVPQGPTNLQKGLQAVSKLKPTDLYLVTDGLPTVGESRYASLNPFASCGSLLGKSKTISGACRVKLFRQTIKDSGRLSAKVNVILLPMEGDPDAANEYWGWSATTGGLLISPAVDWP</sequence>
<protein>
    <submittedName>
        <fullName evidence="3">von Willebrand factor type A domain-containing protein</fullName>
    </submittedName>
</protein>
<dbReference type="EMBL" id="CAADFX010000078">
    <property type="protein sequence ID" value="VFK58211.1"/>
    <property type="molecule type" value="Genomic_DNA"/>
</dbReference>
<dbReference type="InterPro" id="IPR036465">
    <property type="entry name" value="vWFA_dom_sf"/>
</dbReference>
<feature type="coiled-coil region" evidence="1">
    <location>
        <begin position="50"/>
        <end position="112"/>
    </location>
</feature>
<keyword evidence="2" id="KW-0812">Transmembrane</keyword>
<keyword evidence="2" id="KW-0472">Membrane</keyword>
<evidence type="ECO:0000256" key="2">
    <source>
        <dbReference type="SAM" id="Phobius"/>
    </source>
</evidence>
<dbReference type="EMBL" id="CAADFV010000075">
    <property type="protein sequence ID" value="VFK62177.1"/>
    <property type="molecule type" value="Genomic_DNA"/>
</dbReference>
<gene>
    <name evidence="4" type="ORF">BECKTUN1418D_GA0071000_10784</name>
    <name evidence="5" type="ORF">BECKTUN1418E_GA0071001_107513</name>
    <name evidence="3" type="ORF">BECKTUN1418F_GA0071002_107813</name>
</gene>
<dbReference type="Gene3D" id="3.40.50.410">
    <property type="entry name" value="von Willebrand factor, type A domain"/>
    <property type="match status" value="1"/>
</dbReference>
<keyword evidence="2" id="KW-1133">Transmembrane helix</keyword>
<evidence type="ECO:0000313" key="4">
    <source>
        <dbReference type="EMBL" id="VFK58211.1"/>
    </source>
</evidence>
<name>A0A450ZQF1_9GAMM</name>
<evidence type="ECO:0000313" key="3">
    <source>
        <dbReference type="EMBL" id="VFK56007.1"/>
    </source>
</evidence>
<evidence type="ECO:0000313" key="5">
    <source>
        <dbReference type="EMBL" id="VFK62177.1"/>
    </source>
</evidence>